<accession>A0A0L0BTH2</accession>
<dbReference type="PANTHER" id="PTHR11829">
    <property type="entry name" value="FORKHEAD BOX PROTEIN"/>
    <property type="match status" value="1"/>
</dbReference>
<evidence type="ECO:0000256" key="1">
    <source>
        <dbReference type="ARBA" id="ARBA00004123"/>
    </source>
</evidence>
<dbReference type="AlphaFoldDB" id="A0A0L0BTH2"/>
<dbReference type="EMBL" id="JRES01001371">
    <property type="protein sequence ID" value="KNC23293.1"/>
    <property type="molecule type" value="Genomic_DNA"/>
</dbReference>
<evidence type="ECO:0000313" key="9">
    <source>
        <dbReference type="EMBL" id="KNC23293.1"/>
    </source>
</evidence>
<dbReference type="InterPro" id="IPR001766">
    <property type="entry name" value="Fork_head_dom"/>
</dbReference>
<evidence type="ECO:0000259" key="8">
    <source>
        <dbReference type="PROSITE" id="PS50039"/>
    </source>
</evidence>
<keyword evidence="4 7" id="KW-0238">DNA-binding</keyword>
<keyword evidence="6 7" id="KW-0539">Nucleus</keyword>
<dbReference type="FunFam" id="1.10.10.10:FF:000016">
    <property type="entry name" value="Forkhead box protein I1"/>
    <property type="match status" value="1"/>
</dbReference>
<proteinExistence type="predicted"/>
<feature type="DNA-binding region" description="Fork-head" evidence="7">
    <location>
        <begin position="85"/>
        <end position="185"/>
    </location>
</feature>
<evidence type="ECO:0000256" key="6">
    <source>
        <dbReference type="ARBA" id="ARBA00023242"/>
    </source>
</evidence>
<dbReference type="InterPro" id="IPR030456">
    <property type="entry name" value="TF_fork_head_CS_2"/>
</dbReference>
<dbReference type="PROSITE" id="PS00658">
    <property type="entry name" value="FORK_HEAD_2"/>
    <property type="match status" value="1"/>
</dbReference>
<dbReference type="PROSITE" id="PS00657">
    <property type="entry name" value="FORK_HEAD_1"/>
    <property type="match status" value="1"/>
</dbReference>
<dbReference type="Gene3D" id="1.10.10.10">
    <property type="entry name" value="Winged helix-like DNA-binding domain superfamily/Winged helix DNA-binding domain"/>
    <property type="match status" value="1"/>
</dbReference>
<comment type="subcellular location">
    <subcellularLocation>
        <location evidence="1 7">Nucleus</location>
    </subcellularLocation>
</comment>
<evidence type="ECO:0000256" key="3">
    <source>
        <dbReference type="ARBA" id="ARBA00023015"/>
    </source>
</evidence>
<protein>
    <submittedName>
        <fullName evidence="9">Fork head domain-containing protein FD2</fullName>
    </submittedName>
</protein>
<dbReference type="STRING" id="7375.A0A0L0BTH2"/>
<dbReference type="InterPro" id="IPR036390">
    <property type="entry name" value="WH_DNA-bd_sf"/>
</dbReference>
<dbReference type="SUPFAM" id="SSF46785">
    <property type="entry name" value="Winged helix' DNA-binding domain"/>
    <property type="match status" value="1"/>
</dbReference>
<dbReference type="InterPro" id="IPR018122">
    <property type="entry name" value="TF_fork_head_CS_1"/>
</dbReference>
<dbReference type="GO" id="GO:0009653">
    <property type="term" value="P:anatomical structure morphogenesis"/>
    <property type="evidence" value="ECO:0007669"/>
    <property type="project" value="TreeGrafter"/>
</dbReference>
<keyword evidence="5" id="KW-0804">Transcription</keyword>
<keyword evidence="3" id="KW-0805">Transcription regulation</keyword>
<name>A0A0L0BTH2_LUCCU</name>
<keyword evidence="2" id="KW-0217">Developmental protein</keyword>
<gene>
    <name evidence="9" type="ORF">FF38_10742</name>
</gene>
<dbReference type="GO" id="GO:0000981">
    <property type="term" value="F:DNA-binding transcription factor activity, RNA polymerase II-specific"/>
    <property type="evidence" value="ECO:0007669"/>
    <property type="project" value="TreeGrafter"/>
</dbReference>
<dbReference type="InterPro" id="IPR050211">
    <property type="entry name" value="FOX_domain-containing"/>
</dbReference>
<evidence type="ECO:0000256" key="5">
    <source>
        <dbReference type="ARBA" id="ARBA00023163"/>
    </source>
</evidence>
<dbReference type="GO" id="GO:0005634">
    <property type="term" value="C:nucleus"/>
    <property type="evidence" value="ECO:0007669"/>
    <property type="project" value="UniProtKB-SubCell"/>
</dbReference>
<evidence type="ECO:0000313" key="10">
    <source>
        <dbReference type="Proteomes" id="UP000037069"/>
    </source>
</evidence>
<dbReference type="GO" id="GO:0030154">
    <property type="term" value="P:cell differentiation"/>
    <property type="evidence" value="ECO:0007669"/>
    <property type="project" value="TreeGrafter"/>
</dbReference>
<reference evidence="9 10" key="1">
    <citation type="journal article" date="2015" name="Nat. Commun.">
        <title>Lucilia cuprina genome unlocks parasitic fly biology to underpin future interventions.</title>
        <authorList>
            <person name="Anstead C.A."/>
            <person name="Korhonen P.K."/>
            <person name="Young N.D."/>
            <person name="Hall R.S."/>
            <person name="Jex A.R."/>
            <person name="Murali S.C."/>
            <person name="Hughes D.S."/>
            <person name="Lee S.F."/>
            <person name="Perry T."/>
            <person name="Stroehlein A.J."/>
            <person name="Ansell B.R."/>
            <person name="Breugelmans B."/>
            <person name="Hofmann A."/>
            <person name="Qu J."/>
            <person name="Dugan S."/>
            <person name="Lee S.L."/>
            <person name="Chao H."/>
            <person name="Dinh H."/>
            <person name="Han Y."/>
            <person name="Doddapaneni H.V."/>
            <person name="Worley K.C."/>
            <person name="Muzny D.M."/>
            <person name="Ioannidis P."/>
            <person name="Waterhouse R.M."/>
            <person name="Zdobnov E.M."/>
            <person name="James P.J."/>
            <person name="Bagnall N.H."/>
            <person name="Kotze A.C."/>
            <person name="Gibbs R.A."/>
            <person name="Richards S."/>
            <person name="Batterham P."/>
            <person name="Gasser R.B."/>
        </authorList>
    </citation>
    <scope>NUCLEOTIDE SEQUENCE [LARGE SCALE GENOMIC DNA]</scope>
    <source>
        <strain evidence="9 10">LS</strain>
        <tissue evidence="9">Full body</tissue>
    </source>
</reference>
<feature type="domain" description="Fork-head" evidence="8">
    <location>
        <begin position="85"/>
        <end position="185"/>
    </location>
</feature>
<sequence>MLPSPYYLNLGQLPSGNNMLPRSDFIETSIGSSPLPAILTDNSPSASPSPYFYANIPNIHPLMTMHNNMWSYPWSFLQNSHRPEKPPFSYIALIAMAISSAPNQRLTLSGIYKFIMEKFPYYRENKQGWQNSIRHNLSLNDCFVKVPRDKNTIEDNDTAGKGSYWMLDASANDMFEQGNYRRRRTRRQRQCLKTGTLLGESLKVSEQQATLHDQSMAEIPSNIDAMFNINSNNLCLNYSDRITEMHRQYLASIAPFNILFGNASLASSATNPTASSSPTSQSNEELNNASFLYNQNVPKSGAPTSLNGSSTSYADIEYLDFSVDTLSNSSCSTDRMLTQSPSAFTPTCSTTKRANIIKVEKSCSPDISTTGNNKSPTAFSIENIIRKD</sequence>
<keyword evidence="10" id="KW-1185">Reference proteome</keyword>
<dbReference type="GO" id="GO:0000978">
    <property type="term" value="F:RNA polymerase II cis-regulatory region sequence-specific DNA binding"/>
    <property type="evidence" value="ECO:0007669"/>
    <property type="project" value="TreeGrafter"/>
</dbReference>
<dbReference type="Pfam" id="PF00250">
    <property type="entry name" value="Forkhead"/>
    <property type="match status" value="1"/>
</dbReference>
<comment type="caution">
    <text evidence="9">The sequence shown here is derived from an EMBL/GenBank/DDBJ whole genome shotgun (WGS) entry which is preliminary data.</text>
</comment>
<dbReference type="PRINTS" id="PR00053">
    <property type="entry name" value="FORKHEAD"/>
</dbReference>
<dbReference type="PROSITE" id="PS50039">
    <property type="entry name" value="FORK_HEAD_3"/>
    <property type="match status" value="1"/>
</dbReference>
<evidence type="ECO:0000256" key="7">
    <source>
        <dbReference type="PROSITE-ProRule" id="PRU00089"/>
    </source>
</evidence>
<evidence type="ECO:0000256" key="4">
    <source>
        <dbReference type="ARBA" id="ARBA00023125"/>
    </source>
</evidence>
<dbReference type="SMART" id="SM00339">
    <property type="entry name" value="FH"/>
    <property type="match status" value="1"/>
</dbReference>
<dbReference type="OrthoDB" id="5954824at2759"/>
<dbReference type="Proteomes" id="UP000037069">
    <property type="component" value="Unassembled WGS sequence"/>
</dbReference>
<organism evidence="9 10">
    <name type="scientific">Lucilia cuprina</name>
    <name type="common">Green bottle fly</name>
    <name type="synonym">Australian sheep blowfly</name>
    <dbReference type="NCBI Taxonomy" id="7375"/>
    <lineage>
        <taxon>Eukaryota</taxon>
        <taxon>Metazoa</taxon>
        <taxon>Ecdysozoa</taxon>
        <taxon>Arthropoda</taxon>
        <taxon>Hexapoda</taxon>
        <taxon>Insecta</taxon>
        <taxon>Pterygota</taxon>
        <taxon>Neoptera</taxon>
        <taxon>Endopterygota</taxon>
        <taxon>Diptera</taxon>
        <taxon>Brachycera</taxon>
        <taxon>Muscomorpha</taxon>
        <taxon>Oestroidea</taxon>
        <taxon>Calliphoridae</taxon>
        <taxon>Luciliinae</taxon>
        <taxon>Lucilia</taxon>
    </lineage>
</organism>
<dbReference type="PANTHER" id="PTHR11829:SF388">
    <property type="entry name" value="FORK HEAD DOMAIN-CONTAINING PROTEIN L1-RELATED"/>
    <property type="match status" value="1"/>
</dbReference>
<dbReference type="InterPro" id="IPR036388">
    <property type="entry name" value="WH-like_DNA-bd_sf"/>
</dbReference>
<evidence type="ECO:0000256" key="2">
    <source>
        <dbReference type="ARBA" id="ARBA00022473"/>
    </source>
</evidence>